<feature type="transmembrane region" description="Helical" evidence="1">
    <location>
        <begin position="12"/>
        <end position="33"/>
    </location>
</feature>
<evidence type="ECO:0000256" key="1">
    <source>
        <dbReference type="SAM" id="Phobius"/>
    </source>
</evidence>
<dbReference type="PANTHER" id="PTHR46890:SF48">
    <property type="entry name" value="RNA-DIRECTED DNA POLYMERASE"/>
    <property type="match status" value="1"/>
</dbReference>
<keyword evidence="1" id="KW-0812">Transmembrane</keyword>
<dbReference type="PROSITE" id="PS50878">
    <property type="entry name" value="RT_POL"/>
    <property type="match status" value="1"/>
</dbReference>
<evidence type="ECO:0000313" key="3">
    <source>
        <dbReference type="EMBL" id="GEX99832.1"/>
    </source>
</evidence>
<protein>
    <recommendedName>
        <fullName evidence="2">Reverse transcriptase domain-containing protein</fullName>
    </recommendedName>
</protein>
<accession>A0A699HFQ4</accession>
<dbReference type="AlphaFoldDB" id="A0A699HFQ4"/>
<dbReference type="CDD" id="cd01650">
    <property type="entry name" value="RT_nLTR_like"/>
    <property type="match status" value="1"/>
</dbReference>
<keyword evidence="1" id="KW-0472">Membrane</keyword>
<dbReference type="InterPro" id="IPR052343">
    <property type="entry name" value="Retrotransposon-Effector_Assoc"/>
</dbReference>
<dbReference type="InterPro" id="IPR000477">
    <property type="entry name" value="RT_dom"/>
</dbReference>
<feature type="domain" description="Reverse transcriptase" evidence="2">
    <location>
        <begin position="270"/>
        <end position="523"/>
    </location>
</feature>
<evidence type="ECO:0000259" key="2">
    <source>
        <dbReference type="PROSITE" id="PS50878"/>
    </source>
</evidence>
<dbReference type="SUPFAM" id="SSF56672">
    <property type="entry name" value="DNA/RNA polymerases"/>
    <property type="match status" value="1"/>
</dbReference>
<dbReference type="PANTHER" id="PTHR46890">
    <property type="entry name" value="NON-LTR RETROLELEMENT REVERSE TRANSCRIPTASE-LIKE PROTEIN-RELATED"/>
    <property type="match status" value="1"/>
</dbReference>
<comment type="caution">
    <text evidence="3">The sequence shown here is derived from an EMBL/GenBank/DDBJ whole genome shotgun (WGS) entry which is preliminary data.</text>
</comment>
<dbReference type="EMBL" id="BKCJ010144460">
    <property type="protein sequence ID" value="GEX99832.1"/>
    <property type="molecule type" value="Genomic_DNA"/>
</dbReference>
<organism evidence="3">
    <name type="scientific">Tanacetum cinerariifolium</name>
    <name type="common">Dalmatian daisy</name>
    <name type="synonym">Chrysanthemum cinerariifolium</name>
    <dbReference type="NCBI Taxonomy" id="118510"/>
    <lineage>
        <taxon>Eukaryota</taxon>
        <taxon>Viridiplantae</taxon>
        <taxon>Streptophyta</taxon>
        <taxon>Embryophyta</taxon>
        <taxon>Tracheophyta</taxon>
        <taxon>Spermatophyta</taxon>
        <taxon>Magnoliopsida</taxon>
        <taxon>eudicotyledons</taxon>
        <taxon>Gunneridae</taxon>
        <taxon>Pentapetalae</taxon>
        <taxon>asterids</taxon>
        <taxon>campanulids</taxon>
        <taxon>Asterales</taxon>
        <taxon>Asteraceae</taxon>
        <taxon>Asteroideae</taxon>
        <taxon>Anthemideae</taxon>
        <taxon>Anthemidinae</taxon>
        <taxon>Tanacetum</taxon>
    </lineage>
</organism>
<name>A0A699HFQ4_TANCI</name>
<reference evidence="3" key="1">
    <citation type="journal article" date="2019" name="Sci. Rep.">
        <title>Draft genome of Tanacetum cinerariifolium, the natural source of mosquito coil.</title>
        <authorList>
            <person name="Yamashiro T."/>
            <person name="Shiraishi A."/>
            <person name="Satake H."/>
            <person name="Nakayama K."/>
        </authorList>
    </citation>
    <scope>NUCLEOTIDE SEQUENCE</scope>
</reference>
<sequence>MVYGMLKKIDQIMANLNFSLSFVGANAIIQPYWISNHALAILRIPMLSLTKPRPFKFSNIVVHNVWFKEIMVNTCQQFVSRFWMFKVVKHLKLLKKPLRKLLYDHGNVCENVKKLRHELDEAQKALDADPKRFLIPKAKVEWLKLGDANTTYFYKVVKSQVSRNRIDTMTTSNGDWINGDHVHLAFINHYMDFLGQQEITSDFNAIELFCNQIPTDVAYNMVRDVSDQEIHKAIFCMGDNKAPGPDGYSAAFFKEAWDIISGDVIKVVKEYFVNGVLLKELNHTIISLIPKVTTLTRINDYRPISCCNVLYKCISKIISNRMKDSLSNLVNLNQSAFVPGRCISDNILLTRELMHNYQLDQSTPRCAFKVDIQKAYDTVDWKFLKEILICFGFYPRMIGWIMKCVTSTYFLLSITGSHRGYFKRKRGLRQGDPMSPYLFTLVMEEFKNASGLTPSLPKITAYFCNVLNHVKLDILQILPFEEGKLSIKYLGVPLVPSWLLHRDCMKLMEKVKRRINDWKNNSLSLAGRAQLIRSVLGEMKRSKAKVGNGTSISAWFDDWCCSSPLADFISNRDIYRAGLGLSATVSDIVDDGSWYWPPDWSSKYPRLANVNVPNLIAARDLVVQALLEVNMELCHIFLGKGFPRRVIATWSIRSYKNQFEEYLEINKQKEVYGLDAYMEYDPSNVDFSEWLTLKLSNHKTMDWYTKNALWIYWTRGDDEEVITDDELLNPRYGTLIEEIEITKIFRIETNIFQFETPLCEAIKEFNYLLKIDVDVLTNDIPGFKTYDEYKDAWIYERNKDVPWEKYCNEGDLPRVIRIEDEIYFETYEWYENIEDGELKDEALNYKAILEESMNVEEESSDNTRNHHSPIDEWEDIERANHVEADADSNYNLYLDVSRIFNDHAETNKDDET</sequence>
<dbReference type="InterPro" id="IPR043502">
    <property type="entry name" value="DNA/RNA_pol_sf"/>
</dbReference>
<proteinExistence type="predicted"/>
<dbReference type="Pfam" id="PF00078">
    <property type="entry name" value="RVT_1"/>
    <property type="match status" value="1"/>
</dbReference>
<keyword evidence="1" id="KW-1133">Transmembrane helix</keyword>
<gene>
    <name evidence="3" type="ORF">Tci_371807</name>
</gene>